<dbReference type="FunFam" id="4.10.1240.50:FF:000001">
    <property type="entry name" value="Metastasis-associated 1 family, member 3"/>
    <property type="match status" value="1"/>
</dbReference>
<keyword evidence="9" id="KW-0132">Cell division</keyword>
<dbReference type="GO" id="GO:0005634">
    <property type="term" value="C:nucleus"/>
    <property type="evidence" value="ECO:0007669"/>
    <property type="project" value="UniProtKB-SubCell"/>
</dbReference>
<evidence type="ECO:0000256" key="23">
    <source>
        <dbReference type="ARBA" id="ARBA00093454"/>
    </source>
</evidence>
<dbReference type="SMART" id="SM01189">
    <property type="entry name" value="ELM2"/>
    <property type="match status" value="1"/>
</dbReference>
<evidence type="ECO:0000256" key="25">
    <source>
        <dbReference type="SAM" id="MobiDB-lite"/>
    </source>
</evidence>
<dbReference type="InterPro" id="IPR015943">
    <property type="entry name" value="WD40/YVTN_repeat-like_dom_sf"/>
</dbReference>
<dbReference type="SUPFAM" id="SSF50978">
    <property type="entry name" value="WD40 repeat-like"/>
    <property type="match status" value="1"/>
</dbReference>
<dbReference type="Pfam" id="PF00320">
    <property type="entry name" value="GATA"/>
    <property type="match status" value="1"/>
</dbReference>
<dbReference type="GO" id="GO:0008270">
    <property type="term" value="F:zinc ion binding"/>
    <property type="evidence" value="ECO:0007669"/>
    <property type="project" value="UniProtKB-KW"/>
</dbReference>
<dbReference type="PROSITE" id="PS50294">
    <property type="entry name" value="WD_REPEATS_REGION"/>
    <property type="match status" value="1"/>
</dbReference>
<keyword evidence="22" id="KW-0131">Cell cycle</keyword>
<dbReference type="PANTHER" id="PTHR13720">
    <property type="entry name" value="WD-40 REPEAT PROTEIN"/>
    <property type="match status" value="1"/>
</dbReference>
<keyword evidence="20" id="KW-0206">Cytoskeleton</keyword>
<dbReference type="Pfam" id="PF23414">
    <property type="entry name" value="Beta-prop_EML_2"/>
    <property type="match status" value="1"/>
</dbReference>
<dbReference type="Pfam" id="PF17226">
    <property type="entry name" value="MTA_R1"/>
    <property type="match status" value="1"/>
</dbReference>
<accession>L5LCS3</accession>
<keyword evidence="16" id="KW-0832">Ubl conjugation</keyword>
<dbReference type="InterPro" id="IPR017884">
    <property type="entry name" value="SANT_dom"/>
</dbReference>
<dbReference type="InterPro" id="IPR055439">
    <property type="entry name" value="Beta-prop_EML_1st"/>
</dbReference>
<keyword evidence="5" id="KW-0963">Cytoplasm</keyword>
<dbReference type="SMART" id="SM00717">
    <property type="entry name" value="SANT"/>
    <property type="match status" value="1"/>
</dbReference>
<evidence type="ECO:0000256" key="4">
    <source>
        <dbReference type="ARBA" id="ARBA00006489"/>
    </source>
</evidence>
<dbReference type="FunFam" id="1.10.10.60:FF:000012">
    <property type="entry name" value="Metastasis-associated 1 family, member 3"/>
    <property type="match status" value="1"/>
</dbReference>
<dbReference type="InterPro" id="IPR036322">
    <property type="entry name" value="WD40_repeat_dom_sf"/>
</dbReference>
<evidence type="ECO:0000256" key="1">
    <source>
        <dbReference type="ARBA" id="ARBA00004123"/>
    </source>
</evidence>
<dbReference type="eggNOG" id="KOG3554">
    <property type="taxonomic scope" value="Eukaryota"/>
</dbReference>
<gene>
    <name evidence="29" type="ORF">MDA_GLEAN10009088</name>
</gene>
<dbReference type="CDD" id="cd04709">
    <property type="entry name" value="BAH_MTA"/>
    <property type="match status" value="1"/>
</dbReference>
<dbReference type="Proteomes" id="UP000010556">
    <property type="component" value="Unassembled WGS sequence"/>
</dbReference>
<dbReference type="InterPro" id="IPR035170">
    <property type="entry name" value="MTA1_R1"/>
</dbReference>
<dbReference type="Pfam" id="PF01426">
    <property type="entry name" value="BAH"/>
    <property type="match status" value="1"/>
</dbReference>
<feature type="domain" description="SANT" evidence="28">
    <location>
        <begin position="1053"/>
        <end position="1105"/>
    </location>
</feature>
<keyword evidence="21" id="KW-0539">Nucleus</keyword>
<dbReference type="Pfam" id="PF03451">
    <property type="entry name" value="HELP"/>
    <property type="match status" value="1"/>
</dbReference>
<dbReference type="Gene3D" id="4.10.1240.50">
    <property type="match status" value="1"/>
</dbReference>
<evidence type="ECO:0000256" key="8">
    <source>
        <dbReference type="ARBA" id="ARBA00022574"/>
    </source>
</evidence>
<feature type="domain" description="BAH" evidence="26">
    <location>
        <begin position="793"/>
        <end position="934"/>
    </location>
</feature>
<evidence type="ECO:0000256" key="9">
    <source>
        <dbReference type="ARBA" id="ARBA00022618"/>
    </source>
</evidence>
<evidence type="ECO:0000256" key="13">
    <source>
        <dbReference type="ARBA" id="ARBA00022771"/>
    </source>
</evidence>
<keyword evidence="13" id="KW-0863">Zinc-finger</keyword>
<dbReference type="Gene3D" id="2.130.10.10">
    <property type="entry name" value="YVTN repeat-like/Quinoprotein amine dehydrogenase"/>
    <property type="match status" value="2"/>
</dbReference>
<proteinExistence type="inferred from homology"/>
<evidence type="ECO:0000256" key="5">
    <source>
        <dbReference type="ARBA" id="ARBA00022490"/>
    </source>
</evidence>
<evidence type="ECO:0000256" key="16">
    <source>
        <dbReference type="ARBA" id="ARBA00022843"/>
    </source>
</evidence>
<feature type="repeat" description="WD" evidence="24">
    <location>
        <begin position="597"/>
        <end position="629"/>
    </location>
</feature>
<dbReference type="GO" id="GO:0008017">
    <property type="term" value="F:microtubule binding"/>
    <property type="evidence" value="ECO:0007669"/>
    <property type="project" value="TreeGrafter"/>
</dbReference>
<evidence type="ECO:0000256" key="7">
    <source>
        <dbReference type="ARBA" id="ARBA00022553"/>
    </source>
</evidence>
<evidence type="ECO:0000259" key="26">
    <source>
        <dbReference type="PROSITE" id="PS51038"/>
    </source>
</evidence>
<dbReference type="CDD" id="cd11661">
    <property type="entry name" value="SANT_MTA3_like"/>
    <property type="match status" value="1"/>
</dbReference>
<comment type="similarity">
    <text evidence="23">Belongs to the metastasis-associated protein family.</text>
</comment>
<keyword evidence="19" id="KW-0238">DNA-binding</keyword>
<evidence type="ECO:0000256" key="15">
    <source>
        <dbReference type="ARBA" id="ARBA00022833"/>
    </source>
</evidence>
<keyword evidence="7" id="KW-0597">Phosphoprotein</keyword>
<evidence type="ECO:0000256" key="3">
    <source>
        <dbReference type="ARBA" id="ARBA00004214"/>
    </source>
</evidence>
<feature type="compositionally biased region" description="Low complexity" evidence="25">
    <location>
        <begin position="130"/>
        <end position="139"/>
    </location>
</feature>
<feature type="compositionally biased region" description="Pro residues" evidence="25">
    <location>
        <begin position="86"/>
        <end position="96"/>
    </location>
</feature>
<dbReference type="InterPro" id="IPR009057">
    <property type="entry name" value="Homeodomain-like_sf"/>
</dbReference>
<dbReference type="SUPFAM" id="SSF46689">
    <property type="entry name" value="Homeodomain-like"/>
    <property type="match status" value="1"/>
</dbReference>
<dbReference type="GO" id="GO:0051301">
    <property type="term" value="P:cell division"/>
    <property type="evidence" value="ECO:0007669"/>
    <property type="project" value="UniProtKB-KW"/>
</dbReference>
<dbReference type="GO" id="GO:0003682">
    <property type="term" value="F:chromatin binding"/>
    <property type="evidence" value="ECO:0007669"/>
    <property type="project" value="InterPro"/>
</dbReference>
<feature type="repeat" description="WD" evidence="24">
    <location>
        <begin position="726"/>
        <end position="759"/>
    </location>
</feature>
<feature type="compositionally biased region" description="Polar residues" evidence="25">
    <location>
        <begin position="200"/>
        <end position="215"/>
    </location>
</feature>
<dbReference type="Pfam" id="PF01448">
    <property type="entry name" value="ELM2"/>
    <property type="match status" value="1"/>
</dbReference>
<dbReference type="GO" id="GO:0043565">
    <property type="term" value="F:sequence-specific DNA binding"/>
    <property type="evidence" value="ECO:0007669"/>
    <property type="project" value="InterPro"/>
</dbReference>
<comment type="subcellular location">
    <subcellularLocation>
        <location evidence="2">Cytoplasm</location>
        <location evidence="2">Cytoskeleton</location>
        <location evidence="2">Spindle</location>
    </subcellularLocation>
    <subcellularLocation>
        <location evidence="3">Midbody</location>
    </subcellularLocation>
    <subcellularLocation>
        <location evidence="1">Nucleus</location>
    </subcellularLocation>
</comment>
<protein>
    <submittedName>
        <fullName evidence="29">Metastasis-associated protein MTA2</fullName>
    </submittedName>
</protein>
<keyword evidence="10" id="KW-0493">Microtubule</keyword>
<dbReference type="GO" id="GO:0030496">
    <property type="term" value="C:midbody"/>
    <property type="evidence" value="ECO:0007669"/>
    <property type="project" value="UniProtKB-SubCell"/>
</dbReference>
<dbReference type="InterPro" id="IPR055442">
    <property type="entry name" value="Beta-prop_EML-like_2nd"/>
</dbReference>
<dbReference type="InterPro" id="IPR001680">
    <property type="entry name" value="WD40_rpt"/>
</dbReference>
<sequence length="1456" mass="158413">MQSCGEREAASFPGAGPLSAPSPFPGEGPAQQALQALSQRLQVQEKEMELGKAALAEALRLLRLQAPPASLQDPGPAAPTRASSPAAPPGLPPPCSPSLVSRGTQTDSEVGMEASLGTPGLSNGPAAPQGGSEEPSGTQSEGGGSSSSGTGSPRGAGSPGGTGSPGILRLVQPPQCTDTARRNSSSSPSERPRQKLSRKAASSANLLLRSGSTESRGGKDPLSSPGGPGSRRNNYNLEGISVKMFLRGRPITMYIPSGIRSLEELPSGPPPETLSLDWVYGYRGRDSRSNLFVLRSGEVVYFIACVVVLYRPGGGPGGPGGGGQRHYRGHTDCVRCLAVHPDGVRVASGQTAGVDKDGKPLQPVVHVWDSETLLKLQEIGLGAFERGVGALAFSVVDQGAFLCVVDDSNEHMLSVWDCGRGTKLAEIKSTNDSVLAVGFSPRDSSCIVTSGKSHVHFWNWSGAAGVPGNGTLTRKQGVFGKYKKPKFIPCFVFLPDGDILTGDSEGNILTWGRSLSDSKTPGRGGAKETYGIVAQAHAHEGSIFALCLRRDGTVLSGGGRDRRLVQWGPGLVALQEAEIPEHFGAVRAIAERLGSELLGHTDELWGLCTHPFQNRFLTCGHDRQLCLWDGEGHALAWSIDLKETGLCADFHPSGAVVAVGLNTGRWLVLDTETREIVSDVTDGNEQLSVVRYSPDGLHLAIGSHDNMIYIYSVSSDGAKSSRFGRCVGHSSFITHLDWSKDGNFIMSNSGDYEILYWNVGEGCKLLRNRYESRDREWATYTCVLGFHVYGSCPPGPLPLFYVYFENSSSNPYLVRRIEELNKTANGNVEAKVVCLFRRRDISSSLNSLADSNAREFEEESKQPGVSEQQRHQLKHRELFLSRQFESLPATHIRGKCSVTLLNETDILSQYLEKEDCFFYSLVFDPVQKTLLADQGEIRVGCKFQAEIPDRLAEGESDNRNQQKMEMKVWDPDNPLTDRQIDQFLVVARAVGTFARALDCSSSIRQPSLHMSAAAASRDITLFHAMDTLQRNGYDLAKAMSTLVPQGGPVLCRDEMEEWSASEAMLFEEALEKYGKDFNDIRQDFLPWKSLASIVQFYYMWKTTDRYIQQKRLKAAEADSKLKQVYIPTYTKPNPNQIISVGSKPGMNGAGFQKGLTCESCHTTQSAQWYAWGPPNMQCRLCASCWIYWKKYGGLKTPTQLEGAARGTTEPHSRGHLSRPEAQSLSPYTTSANRAKLLAKNRQTFLLQTTKLTRLARRMCRDLLQPRRAARRPYAPINANAIKAECSIRLPKAAKTPLKIHPLVRLPLATIVKDLVAQAPLKPKTPRGTKTPINRNQLTQSRGLGGIMVKRAYEAMAGVPFSANGRPLASGIRSSSQPAAKRQKLNPADAPNPVVFVATKDTRALRKALTHLEMRRAARRPNLPLKVKPPLMAVRPPVSLPAPSHPASTNEPIVLED</sequence>
<feature type="region of interest" description="Disordered" evidence="25">
    <location>
        <begin position="1368"/>
        <end position="1389"/>
    </location>
</feature>
<dbReference type="SMART" id="SM00439">
    <property type="entry name" value="BAH"/>
    <property type="match status" value="1"/>
</dbReference>
<evidence type="ECO:0000313" key="30">
    <source>
        <dbReference type="Proteomes" id="UP000010556"/>
    </source>
</evidence>
<dbReference type="eggNOG" id="KOG2106">
    <property type="taxonomic scope" value="Eukaryota"/>
</dbReference>
<dbReference type="PROSITE" id="PS51038">
    <property type="entry name" value="BAH"/>
    <property type="match status" value="1"/>
</dbReference>
<organism evidence="29 30">
    <name type="scientific">Myotis davidii</name>
    <name type="common">David's myotis</name>
    <dbReference type="NCBI Taxonomy" id="225400"/>
    <lineage>
        <taxon>Eukaryota</taxon>
        <taxon>Metazoa</taxon>
        <taxon>Chordata</taxon>
        <taxon>Craniata</taxon>
        <taxon>Vertebrata</taxon>
        <taxon>Euteleostomi</taxon>
        <taxon>Mammalia</taxon>
        <taxon>Eutheria</taxon>
        <taxon>Laurasiatheria</taxon>
        <taxon>Chiroptera</taxon>
        <taxon>Yangochiroptera</taxon>
        <taxon>Vespertilionidae</taxon>
        <taxon>Myotis</taxon>
    </lineage>
</organism>
<feature type="compositionally biased region" description="Low complexity" evidence="25">
    <location>
        <begin position="66"/>
        <end position="85"/>
    </location>
</feature>
<evidence type="ECO:0000256" key="18">
    <source>
        <dbReference type="ARBA" id="ARBA00023054"/>
    </source>
</evidence>
<dbReference type="EMBL" id="KB113693">
    <property type="protein sequence ID" value="ELK23448.1"/>
    <property type="molecule type" value="Genomic_DNA"/>
</dbReference>
<evidence type="ECO:0000256" key="24">
    <source>
        <dbReference type="PROSITE-ProRule" id="PRU00221"/>
    </source>
</evidence>
<dbReference type="PROSITE" id="PS51293">
    <property type="entry name" value="SANT"/>
    <property type="match status" value="1"/>
</dbReference>
<evidence type="ECO:0000256" key="10">
    <source>
        <dbReference type="ARBA" id="ARBA00022701"/>
    </source>
</evidence>
<dbReference type="PROSITE" id="PS51156">
    <property type="entry name" value="ELM2"/>
    <property type="match status" value="1"/>
</dbReference>
<keyword evidence="6" id="KW-1017">Isopeptide bond</keyword>
<evidence type="ECO:0000256" key="6">
    <source>
        <dbReference type="ARBA" id="ARBA00022499"/>
    </source>
</evidence>
<dbReference type="PANTHER" id="PTHR13720:SF15">
    <property type="entry name" value="ECHINODERM MICROTUBULE-ASSOCIATED PROTEIN-LIKE 3"/>
    <property type="match status" value="1"/>
</dbReference>
<dbReference type="GO" id="GO:0005874">
    <property type="term" value="C:microtubule"/>
    <property type="evidence" value="ECO:0007669"/>
    <property type="project" value="UniProtKB-KW"/>
</dbReference>
<evidence type="ECO:0000256" key="21">
    <source>
        <dbReference type="ARBA" id="ARBA00023242"/>
    </source>
</evidence>
<feature type="compositionally biased region" description="Gly residues" evidence="25">
    <location>
        <begin position="140"/>
        <end position="164"/>
    </location>
</feature>
<feature type="region of interest" description="Disordered" evidence="25">
    <location>
        <begin position="66"/>
        <end position="235"/>
    </location>
</feature>
<reference evidence="30" key="1">
    <citation type="journal article" date="2013" name="Science">
        <title>Comparative analysis of bat genomes provides insight into the evolution of flight and immunity.</title>
        <authorList>
            <person name="Zhang G."/>
            <person name="Cowled C."/>
            <person name="Shi Z."/>
            <person name="Huang Z."/>
            <person name="Bishop-Lilly K.A."/>
            <person name="Fang X."/>
            <person name="Wynne J.W."/>
            <person name="Xiong Z."/>
            <person name="Baker M.L."/>
            <person name="Zhao W."/>
            <person name="Tachedjian M."/>
            <person name="Zhu Y."/>
            <person name="Zhou P."/>
            <person name="Jiang X."/>
            <person name="Ng J."/>
            <person name="Yang L."/>
            <person name="Wu L."/>
            <person name="Xiao J."/>
            <person name="Feng Y."/>
            <person name="Chen Y."/>
            <person name="Sun X."/>
            <person name="Zhang Y."/>
            <person name="Marsh G.A."/>
            <person name="Crameri G."/>
            <person name="Broder C.C."/>
            <person name="Frey K.G."/>
            <person name="Wang L.F."/>
            <person name="Wang J."/>
        </authorList>
    </citation>
    <scope>NUCLEOTIDE SEQUENCE [LARGE SCALE GENOMIC DNA]</scope>
</reference>
<dbReference type="InterPro" id="IPR001005">
    <property type="entry name" value="SANT/Myb"/>
</dbReference>
<keyword evidence="18" id="KW-0175">Coiled coil</keyword>
<dbReference type="GO" id="GO:0072686">
    <property type="term" value="C:mitotic spindle"/>
    <property type="evidence" value="ECO:0007669"/>
    <property type="project" value="TreeGrafter"/>
</dbReference>
<dbReference type="Gene3D" id="1.10.10.60">
    <property type="entry name" value="Homeodomain-like"/>
    <property type="match status" value="1"/>
</dbReference>
<dbReference type="GO" id="GO:0000226">
    <property type="term" value="P:microtubule cytoskeleton organization"/>
    <property type="evidence" value="ECO:0007669"/>
    <property type="project" value="TreeGrafter"/>
</dbReference>
<feature type="region of interest" description="Disordered" evidence="25">
    <location>
        <begin position="1435"/>
        <end position="1456"/>
    </location>
</feature>
<evidence type="ECO:0000256" key="12">
    <source>
        <dbReference type="ARBA" id="ARBA00022737"/>
    </source>
</evidence>
<evidence type="ECO:0000256" key="17">
    <source>
        <dbReference type="ARBA" id="ARBA00022990"/>
    </source>
</evidence>
<dbReference type="Pfam" id="PF00249">
    <property type="entry name" value="Myb_DNA-binding"/>
    <property type="match status" value="1"/>
</dbReference>
<dbReference type="FunFam" id="2.130.10.10:FF:000019">
    <property type="entry name" value="echinoderm microtubule-associated protein-like 4 isoform X2"/>
    <property type="match status" value="1"/>
</dbReference>
<dbReference type="PROSITE" id="PS50082">
    <property type="entry name" value="WD_REPEATS_2"/>
    <property type="match status" value="2"/>
</dbReference>
<feature type="compositionally biased region" description="Polar residues" evidence="25">
    <location>
        <begin position="99"/>
        <end position="108"/>
    </location>
</feature>
<dbReference type="InterPro" id="IPR005108">
    <property type="entry name" value="HELP"/>
</dbReference>
<dbReference type="GO" id="GO:0006355">
    <property type="term" value="P:regulation of DNA-templated transcription"/>
    <property type="evidence" value="ECO:0007669"/>
    <property type="project" value="InterPro"/>
</dbReference>
<keyword evidence="30" id="KW-1185">Reference proteome</keyword>
<dbReference type="InterPro" id="IPR001025">
    <property type="entry name" value="BAH_dom"/>
</dbReference>
<evidence type="ECO:0000256" key="22">
    <source>
        <dbReference type="ARBA" id="ARBA00023306"/>
    </source>
</evidence>
<dbReference type="InterPro" id="IPR000679">
    <property type="entry name" value="Znf_GATA"/>
</dbReference>
<keyword evidence="15" id="KW-0862">Zinc</keyword>
<dbReference type="SMART" id="SM00401">
    <property type="entry name" value="ZnF_GATA"/>
    <property type="match status" value="1"/>
</dbReference>
<evidence type="ECO:0000259" key="28">
    <source>
        <dbReference type="PROSITE" id="PS51293"/>
    </source>
</evidence>
<feature type="region of interest" description="Disordered" evidence="25">
    <location>
        <begin position="1202"/>
        <end position="1227"/>
    </location>
</feature>
<dbReference type="FunFam" id="2.30.30.490:FF:000001">
    <property type="entry name" value="Metastasis-associated 1 family, member 3"/>
    <property type="match status" value="1"/>
</dbReference>
<dbReference type="InterPro" id="IPR050630">
    <property type="entry name" value="WD_repeat_EMAP"/>
</dbReference>
<evidence type="ECO:0000256" key="14">
    <source>
        <dbReference type="ARBA" id="ARBA00022776"/>
    </source>
</evidence>
<evidence type="ECO:0000313" key="29">
    <source>
        <dbReference type="EMBL" id="ELK23448.1"/>
    </source>
</evidence>
<keyword evidence="8 24" id="KW-0853">WD repeat</keyword>
<evidence type="ECO:0000256" key="19">
    <source>
        <dbReference type="ARBA" id="ARBA00023125"/>
    </source>
</evidence>
<feature type="region of interest" description="Disordered" evidence="25">
    <location>
        <begin position="1"/>
        <end position="37"/>
    </location>
</feature>
<dbReference type="Pfam" id="PF23409">
    <property type="entry name" value="Beta-prop_EML"/>
    <property type="match status" value="1"/>
</dbReference>
<keyword evidence="11" id="KW-0479">Metal-binding</keyword>
<name>L5LCS3_MYODS</name>
<keyword evidence="17" id="KW-0007">Acetylation</keyword>
<keyword evidence="14" id="KW-0498">Mitosis</keyword>
<dbReference type="CDD" id="cd00202">
    <property type="entry name" value="ZnF_GATA"/>
    <property type="match status" value="1"/>
</dbReference>
<dbReference type="SMART" id="SM00320">
    <property type="entry name" value="WD40"/>
    <property type="match status" value="7"/>
</dbReference>
<dbReference type="InterPro" id="IPR000949">
    <property type="entry name" value="ELM2_dom"/>
</dbReference>
<keyword evidence="12" id="KW-0677">Repeat</keyword>
<evidence type="ECO:0000256" key="11">
    <source>
        <dbReference type="ARBA" id="ARBA00022723"/>
    </source>
</evidence>
<evidence type="ECO:0000256" key="20">
    <source>
        <dbReference type="ARBA" id="ARBA00023212"/>
    </source>
</evidence>
<evidence type="ECO:0000259" key="27">
    <source>
        <dbReference type="PROSITE" id="PS51156"/>
    </source>
</evidence>
<comment type="similarity">
    <text evidence="4">Belongs to the WD repeat EMAP family.</text>
</comment>
<feature type="domain" description="ELM2" evidence="27">
    <location>
        <begin position="935"/>
        <end position="1046"/>
    </location>
</feature>
<evidence type="ECO:0000256" key="2">
    <source>
        <dbReference type="ARBA" id="ARBA00004186"/>
    </source>
</evidence>